<feature type="domain" description="DUF11" evidence="2">
    <location>
        <begin position="5084"/>
        <end position="5199"/>
    </location>
</feature>
<dbReference type="Pfam" id="PF01345">
    <property type="entry name" value="DUF11"/>
    <property type="match status" value="20"/>
</dbReference>
<feature type="compositionally biased region" description="Low complexity" evidence="1">
    <location>
        <begin position="5739"/>
        <end position="5758"/>
    </location>
</feature>
<feature type="domain" description="DUF11" evidence="2">
    <location>
        <begin position="3716"/>
        <end position="3822"/>
    </location>
</feature>
<dbReference type="STRING" id="926550.CLDAP_00790"/>
<dbReference type="InterPro" id="IPR010496">
    <property type="entry name" value="AL/BT2_dom"/>
</dbReference>
<dbReference type="PANTHER" id="PTHR34819:SF3">
    <property type="entry name" value="CELL SURFACE PROTEIN"/>
    <property type="match status" value="1"/>
</dbReference>
<dbReference type="HOGENOM" id="CLU_223083_0_0_0"/>
<protein>
    <recommendedName>
        <fullName evidence="6">DUF11 domain-containing protein</fullName>
    </recommendedName>
</protein>
<dbReference type="InterPro" id="IPR051172">
    <property type="entry name" value="Chlamydia_OmcB"/>
</dbReference>
<feature type="domain" description="DUF11" evidence="2">
    <location>
        <begin position="4317"/>
        <end position="4437"/>
    </location>
</feature>
<dbReference type="InterPro" id="IPR013783">
    <property type="entry name" value="Ig-like_fold"/>
</dbReference>
<feature type="domain" description="DUF11" evidence="2">
    <location>
        <begin position="2515"/>
        <end position="2620"/>
    </location>
</feature>
<feature type="domain" description="DUF11" evidence="2">
    <location>
        <begin position="5339"/>
        <end position="5412"/>
    </location>
</feature>
<organism evidence="4 5">
    <name type="scientific">Caldilinea aerophila (strain DSM 14535 / JCM 11387 / NBRC 104270 / STL-6-O1)</name>
    <dbReference type="NCBI Taxonomy" id="926550"/>
    <lineage>
        <taxon>Bacteria</taxon>
        <taxon>Bacillati</taxon>
        <taxon>Chloroflexota</taxon>
        <taxon>Caldilineae</taxon>
        <taxon>Caldilineales</taxon>
        <taxon>Caldilineaceae</taxon>
        <taxon>Caldilinea</taxon>
    </lineage>
</organism>
<evidence type="ECO:0000259" key="2">
    <source>
        <dbReference type="Pfam" id="PF01345"/>
    </source>
</evidence>
<dbReference type="Proteomes" id="UP000007880">
    <property type="component" value="Chromosome"/>
</dbReference>
<dbReference type="SUPFAM" id="SSF49899">
    <property type="entry name" value="Concanavalin A-like lectins/glucanases"/>
    <property type="match status" value="1"/>
</dbReference>
<feature type="domain" description="DUF11" evidence="2">
    <location>
        <begin position="3351"/>
        <end position="3455"/>
    </location>
</feature>
<evidence type="ECO:0000259" key="3">
    <source>
        <dbReference type="Pfam" id="PF06439"/>
    </source>
</evidence>
<evidence type="ECO:0008006" key="6">
    <source>
        <dbReference type="Google" id="ProtNLM"/>
    </source>
</evidence>
<dbReference type="PANTHER" id="PTHR34819">
    <property type="entry name" value="LARGE CYSTEINE-RICH PERIPLASMIC PROTEIN OMCB"/>
    <property type="match status" value="1"/>
</dbReference>
<sequence length="5788" mass="598925">MLLSMLTPLYAPIHTAPSFASLDELRALSALATLSDVSSASSALPDDGAVLDRGAVRSKNVPADISAAEADRLNIGADQAGNMSLWPNAMLLPESVLTPAWFKAPPAVPHVETQAGAPEALDTVLTPAWMRSGAQTQDFSSVEAVLPLENSRSSRRSAPETATPLELSIADASFFDGETMLLESGSLDALLAPTWLRASTGGSDFQGILHSPPEKPLWAPLSSTGGICIDPEFSFYHYTPISMTMGNTTGLYTFTAVLTNTSATSAAGPLTFTLSLPANFSFVGNSASAVNENGALQVTQPANNTGGVITFIVSHASPLQTLPPGGVVTFTYRLIGTPNGAPNPDLTLQVNGGGVDPDCTATDSVNTNYCPLPGQLPITLTPPPYLVSMGNSAGDLYTVTLTNSGAYSLTDVSFRITPSQGFFFIGSSAVMTHSVYGSLTAVQPAGNTAEGVAFEVRAGDPYPASALAPGETITLVMRLGTTANAKSGQPLIVSVHSGLVGAELQCTETRENIATGRGNLFLRKSVSPAVAAVGQVVTFTIRVDNTGLGDLYAPAITDTLGPGLIAFSPLTYSQPLLRPNETFTYLIPAEVVACVGVTNTALAWWTIGNDNGQATASNPVSDTVNVRISNPLPQIAVEALLPEVAYCQPAPYSVNVPITITNSSAGAAADFALDIASIGSGPGLDFSTTTPGWVVNNGVISYTANNGLLRGNETVTLTLTITYSAPVCGANAGAFQLTPRYADACFPAIRLQGQSSTFSLSTANAPTLSVDKTSSIDADLGQIVLPGDTVFFTVTVSGNTGVLSGSQVFITDVLPTFFPANLVTITTPGATQSGNIVTYTPTISTEPAYAFSLTLQATYPQAPQCSIGALQNNVASATSPFCTTCLNGEDRTALVFADWDPLYPGSRMTAANVLLDKCRTTALQTVAISLNQPITWATTVFTDPLAADGVGPVEVVSGSVQVFVDGVDRTQDVTITTTPTLTIAFGNIGVYSTTALITITYELTAPVTAAPGAGWYFVDFAVGGYEDGACGGVRRAPVRLEVLRNTFELRDVLPDVLNSCSVNQVSLNFDGAFYPGLGREIVAVFQTDVGDIITPTDLTLSGSLSGQNVTVTTGVVGDQQFVTFTVVPTAPIVGPGAISFPLYRACASTSPISATLTAPDYCQVPVVTGDLGGATTLRPHVVLSLFGGGSVKERNQEWGFVVRNYGAITATSVVVTNTLPVGFVYGGHTPAGVTVQTGTLGLRQTLTFTVPAVPPFGDVEVTITGTAESCLAADQLWAGMTTSCGAVGPNPGADYCQGIQLAALNYREADGILLTSNDQAAIIPLCSAGDVTLIVKNATLDNELYNFVLREILTDAVYVPGSATISILNSGNVLLPATPFTPTSISPLTPTLPYTQVLIWDSQAMTGYPQSLIDALAQRDGKDEIHITFQVRTFCSSPNPTVAADGSATNTCGTRVFKSEDARSVLVSYPSVRASKTVRNLTEGGPAARRVFAGVGDQLVWNVAVDNISTVDVRALLVTDTLPGNVTPSWFNVTAVSPVTTSQVGRTLNWLIYSDTTPFTPALPALTTQSFLITGTVTADVCTQPLINEGSASVGCSLDDVCPAEPYSAQAEIDINPSFSMVAADATLDQCAAGPLMLSITNNGARAGNVVITYTLPTGFAYAGLAPATNPLPTISPAVGTTGTLVFSYTTFNQLSTATLAISVTNDLQSPGACRMAGSGLATLSYYDTCGVYYPNAVSDAYNVTVRRSDVSSLNIQPISQTVEAGQRYTWTIALTNTGDGIANNLVVTATLGNGWAPGSLIVSNGTSQSTSTPPVTATVGGSTVVTWVVGALPTNEAWTAQLSAVALVNQTNYRILAEASTVCSDGGCVSAFSDIAYNIPLQSFDKSMTGSGVSIAEPFTYTITADFYGNVQYTDTVLVDRLPHILGSPVFSVTGILTSNTNAANAWVWQSAAPQAITFTTSSVTRTVFGPDQLTITVTGFISNVSAAQQGVNFTNSITLSTSHDGQRWIYTDAVTGSIREPVLQIDKSVTPFGDVRLDSVLTYTLAVYHAYNSDATAYDVVITDAVPSVLAYVPGSLQVTAPSGAVVSATLGNLLTITVTEYPVSPSPILVTYQATVTQGAEPASTYVNTASVRWTSRPGNNPHERNGSGLGPNDYSTNDSTVFGTALVDMRKVVEANILPTVGDAITYTVAITIPTGSVRNLVVTDTLPAGLLYSSSASLITVTTAPAFDLPPYTITTPSATQAVLRFNAPITNTTGETAVISWTFRLLVDNSASNFHGASKTNIAVLTYSNAENGTFAGSGWAAPIQIYEPLLHIGKSYTTADACDAALFVDNFNRTSLGAGWVISGSGWTLTNGFLRSGNGQRQVVTYPGGVYTDFSFSGVFSSTDSAGDVGFIFRAQNAQNYYRFLWNRGGSGSSGITNGYVLERVVNDVATTLASSTAGGYTTYRWYHVEIRAVGNTFTVYVDGTPVLSATDPLNQFPSGSVGFFTHLQTYAFFDDVLVTRMGDAGCTVESGDVITYTLTISNQERLTGHNLLITDILPAATQLVTYTASSSDGASTILSGPATGATGVLTWTVDRLNPTAPFNPLSNSMLQITLTVRILGDVAAGDRLTNQALLRYDGQAGSGLFGIERGYSGGSHSATLRTPDAAIIKSSHPPTATIGQTLQYTITFPGVGGIAANLYTATLTDALPVGFRMVGAPQVIVSPPGAISPADIDISNSTTKTLIIQFTQVPSYTQVTAVITAVVENLAINQNGVQYTNTAALGWFNREGQPIEPVTSNPVTTMLVEPALIIEKSAYPTSARPGNTVFYTLRIYHAPTSTVPAYNVFISDTLSSALSYISGSWEANNSPTALAATGSYTTELPDLQAFFPLLDLSVTESNPLILRYQAVVDLSVAPGSLITNVADVQWTSLPTDPFGLGEIRDGSGDVNDYRDEDDTLVSLDQFTIVKSGPLTVTAGSWVTYVVLVSNGSPFTGTNARVVDAISFRVQEITGTFSTPLAAGVCAEPMQVPNAGSEIVCNLGDMPPFSTATVTITGRIDPDVPDGALVDDYATFYIVDSNGVTQSRTDEAQTQVENETDLALTKSGPLTATAGGLITYTLVITNNGPSTARGVDAKDILPPGLTFLGGSSTSGACTSSICQIGDMQPGEVVTMVITASVGSNVTGPITNTGQVFAATYDPNPSNNRDEVSSTVLAVAEIHVLKTDFADPVYAGDTFLYQLLVTNTGPSLARNVILTDTLPEPLIFQGGSPGCEYIESTRQVVCAAGDVQPGGWYGALINVMVPATVTNNSVVTNVVSLGTATQVLTASSTLSDTEATTLLQKSGNPTNLALTKFQTPSSLVAGSPVSGVITYTVVVTNEGPSPATGVNVFDLYPIDFDLLAITVSKPLTGAGCTVAASCLIGSLDVGEVVTATIVMRAGSQVTPGVYTNTAFVASAAPDLNLADNSSSVTATVTRQVNLQIDKTVSPNPVQAGGTLIYQITVTNTGPSDASSVVISDMLPSGFTPALVLSSKGGCAALPCTLGVLKPNESAWVQVIGVVSPSVVTAAALANTAQATALEDPVGVQDTVTPTLLLLADLAVSKSAIATAAPGNTIVYTVTATNLGPSLAQNVRITDVLPAGLNLLGVSGCTNSGSGQQVICALGDLAVGVVQTIRITATVDVNVYPGTSLENVVTIAGNGSDPNPLNNTATADTAIIGAASFEIVKQQIAPAGAVTAGNLVTYTVTFTNTGPGVARMVDVKDHLPPGFSLVSASAGVQGYCAGAICQFGTLPVGAMRTMTVVARIDSGLSAGVATNVAAVFSVDATDPATATTTTTVTTAAALVVSKSALNNPVYAGGTALYQIVVTNQGPSDAQNVVITDALPAGMTYAGGDGACTGSGAFIICAIGALPANASRSLLVQANVDSLTTDGLTLTNLVTATSPTASTPVTAVVNVTVQQPASGAVDLAIEKNGPTTATAGTLITYTLVVTNRGPGVANAVQIVDALPYAVIGLATEASQGICNNSVVCQAGDLAVGASVMVTITGWVRTETSHGSIVLNSASVRSNNQELTPVDNVASLTTTVEASARMSIEKTAQPAIVTPGGALSYRILVRNLGPSLARNVIMTDLLPLELESPLVSSARGYCDFNVCYLGDLPPGETVTILVMGNASPAATTSFTNTALLTTTTPIYPDSTMQTQVRTDVGDNADLILLKQAPATVSAGSPITYVLIVRNAGPSTAVNVQVQDALPSGVAIADLGGCASTGSGSVLCPPTPLVSLTAGTEISWTIVVTTNSDLPVGTTLQNRATVSSDTPDPNSVNNTAIAETSIIGQSDLSVYKVASSPSVAAGDELTYTVVLTNDGPSDAVSVRLVDILPPQVQLVRPIEVERSLLLSVPVICLDTVCETSVVRDGEILTFTLHVRVNPAVTHQTVFTNTATVYSPSDPDFSNNIARAPVTAERVSRLAITKQASPNPAITGAPLTYQIVVRNEGPSAADGVVVSDLLPAGFTVTSVSSSQGGCAGLPCALGSLPPNAEATLTIVGLVDPLQSAPLVNTAAVTATTPLTNTELSQVTITTTVSALANLSLLLNSTPTAIAGLTATVQAQVVNLGPSSAVGAIVTLTLPAGTSYQDVVLPPNWYAAPNADNTVTLTTTEILSPGASVPLLVQVRLDPGLSPGQSLEFTGEVASQTPDNDRTDNYASTDTSVIARADLAIYKTGPNVLLAGALVTYVITAENRGPSAASVRDLKDVLPAGVALQRATLEIAGNSVTACVSAICQMQRPITVGEVVTMTVVGLVDPALPDGSVLTNTATVFVENLTPDPNESNNQAYHAAPVATLAQIGIDKYDLIDPVEPDGLLVYVLVVTNTGPSLARNVIVTDTLPPHVTYHSTTGPCTEATPGTVVCTVGDLAVGARMLFLIVVKVNATAPNGFLLHNTVTLNSTTPLTNSTLFADEATRVLRSGGPQADLEVIKTTHTPSVESGDEVTFTLRITNHGPSPVRNAQLLDLLPGGLTLVRVQTSQGFCNAGVTCLLGALDFAADANGSPIIEGSAVVTIVARAAADLVDGVVLTNTAYVQSELVDPAPDNNLDDANITVSARFADVSVRKHGAQYATAGEVITYTVTVENFGPATARHVTLSDPMPIGAHYLSATPAPTSGSVDNPVWELGSMAPGELITIELVAQVDSQAPPALILVNTAYVSSTTPDLNLSNNQATATTQSYGAADLEVIKTADREIVYGDEVVYYTITVNNLGPSLSDRVDVKELIPPGTELLSLGASQGACVNAICQVGNIQVGEPVVITASVRIISPTFPPGTVLTNTAMAFTNTPDPNPANNTDSDSVTVGPVVNLGALKLTHVQTAVVGTTISYTVLVTNYGPSDAPAIVITDHLPYRLVYLWSTAVNGCALHGDEFTLVCNAGPLPAHRSLAVELYFFISALSGDRMHNRIVADAPGSNLSGLGRPESELEIPANPVPTAILMETYTLEKSEDALILRWKTLSEFMIQSFRLWRSTTPDRNDAILLTPDGIPASGVGNEYTYVDRDVQKGVTYWYWLETVTVDGGGWVHQVLMGRLGPDELLYLPLVTMGATQSKAEAAPEETSTSDALEPASVDVDPSHEATDGQEQSMFSVRLPLILAVEGASQLLQPEPFTSTEAEMQMPLPAVEATETPSPTMAPFPTVSETPLPMLTPTPTATELATPGVLSPPPASPTPIASAATVTQMPSPTGTPTPTATGLATSEGLLSLPATPTPIASAATVMQTPSPTGTPTPTATGLATPMSLPSATPEPPLVETAPLSPLPTPLATETP</sequence>
<evidence type="ECO:0000313" key="5">
    <source>
        <dbReference type="Proteomes" id="UP000007880"/>
    </source>
</evidence>
<feature type="region of interest" description="Disordered" evidence="1">
    <location>
        <begin position="2137"/>
        <end position="2159"/>
    </location>
</feature>
<feature type="domain" description="DUF11" evidence="2">
    <location>
        <begin position="4074"/>
        <end position="4173"/>
    </location>
</feature>
<feature type="compositionally biased region" description="Low complexity" evidence="1">
    <location>
        <begin position="5772"/>
        <end position="5788"/>
    </location>
</feature>
<feature type="domain" description="DUF11" evidence="2">
    <location>
        <begin position="4950"/>
        <end position="5075"/>
    </location>
</feature>
<dbReference type="eggNOG" id="COG3898">
    <property type="taxonomic scope" value="Bacteria"/>
</dbReference>
<feature type="domain" description="DUF11" evidence="2">
    <location>
        <begin position="4192"/>
        <end position="4308"/>
    </location>
</feature>
<feature type="domain" description="DUF11" evidence="2">
    <location>
        <begin position="4694"/>
        <end position="4812"/>
    </location>
</feature>
<feature type="domain" description="DUF11" evidence="2">
    <location>
        <begin position="4574"/>
        <end position="4686"/>
    </location>
</feature>
<dbReference type="Gene3D" id="2.60.40.740">
    <property type="match status" value="2"/>
</dbReference>
<accession>I0HYN1</accession>
<feature type="domain" description="DUF11" evidence="2">
    <location>
        <begin position="3084"/>
        <end position="3195"/>
    </location>
</feature>
<dbReference type="InterPro" id="IPR047589">
    <property type="entry name" value="DUF11_rpt"/>
</dbReference>
<feature type="domain" description="DUF11" evidence="2">
    <location>
        <begin position="3827"/>
        <end position="3928"/>
    </location>
</feature>
<feature type="domain" description="3-keto-alpha-glucoside-1,2-lyase/3-keto-2-hydroxy-glucal hydratase" evidence="3">
    <location>
        <begin position="2336"/>
        <end position="2500"/>
    </location>
</feature>
<dbReference type="KEGG" id="cap:CLDAP_00790"/>
<dbReference type="InterPro" id="IPR013320">
    <property type="entry name" value="ConA-like_dom_sf"/>
</dbReference>
<dbReference type="PATRIC" id="fig|926550.5.peg.83"/>
<feature type="region of interest" description="Disordered" evidence="1">
    <location>
        <begin position="5739"/>
        <end position="5788"/>
    </location>
</feature>
<feature type="domain" description="DUF11" evidence="2">
    <location>
        <begin position="3464"/>
        <end position="3566"/>
    </location>
</feature>
<dbReference type="Pfam" id="PF06439">
    <property type="entry name" value="3keto-disac_hyd"/>
    <property type="match status" value="1"/>
</dbReference>
<proteinExistence type="predicted"/>
<gene>
    <name evidence="4" type="ordered locus">CLDAP_00790</name>
</gene>
<feature type="domain" description="DUF11" evidence="2">
    <location>
        <begin position="4839"/>
        <end position="4927"/>
    </location>
</feature>
<name>I0HYN1_CALAS</name>
<dbReference type="Gene3D" id="2.60.120.560">
    <property type="entry name" value="Exo-inulinase, domain 1"/>
    <property type="match status" value="1"/>
</dbReference>
<feature type="domain" description="DUF11" evidence="2">
    <location>
        <begin position="3205"/>
        <end position="3306"/>
    </location>
</feature>
<evidence type="ECO:0000313" key="4">
    <source>
        <dbReference type="EMBL" id="BAL98118.1"/>
    </source>
</evidence>
<feature type="domain" description="DUF11" evidence="2">
    <location>
        <begin position="5207"/>
        <end position="5322"/>
    </location>
</feature>
<keyword evidence="5" id="KW-1185">Reference proteome</keyword>
<dbReference type="Gene3D" id="2.60.40.10">
    <property type="entry name" value="Immunoglobulins"/>
    <property type="match status" value="4"/>
</dbReference>
<dbReference type="eggNOG" id="COG1361">
    <property type="taxonomic scope" value="Bacteria"/>
</dbReference>
<feature type="domain" description="DUF11" evidence="2">
    <location>
        <begin position="3582"/>
        <end position="3697"/>
    </location>
</feature>
<dbReference type="EMBL" id="AP012337">
    <property type="protein sequence ID" value="BAL98118.1"/>
    <property type="molecule type" value="Genomic_DNA"/>
</dbReference>
<dbReference type="NCBIfam" id="TIGR01451">
    <property type="entry name" value="B_ant_repeat"/>
    <property type="match status" value="21"/>
</dbReference>
<reference evidence="4 5" key="1">
    <citation type="submission" date="2012-02" db="EMBL/GenBank/DDBJ databases">
        <title>Complete genome sequence of Caldilinea aerophila DSM 14535 (= NBRC 102666).</title>
        <authorList>
            <person name="Oguchi A."/>
            <person name="Hosoyama A."/>
            <person name="Sekine M."/>
            <person name="Fukai R."/>
            <person name="Kato Y."/>
            <person name="Nakamura S."/>
            <person name="Hanada S."/>
            <person name="Yamazaki S."/>
            <person name="Fujita N."/>
        </authorList>
    </citation>
    <scope>NUCLEOTIDE SEQUENCE [LARGE SCALE GENOMIC DNA]</scope>
    <source>
        <strain evidence="5">DSM 14535 / JCM 11387 / NBRC 104270 / STL-6-O1</strain>
    </source>
</reference>
<feature type="region of interest" description="Disordered" evidence="1">
    <location>
        <begin position="5571"/>
        <end position="5604"/>
    </location>
</feature>
<feature type="domain" description="DUF11" evidence="2">
    <location>
        <begin position="4447"/>
        <end position="4546"/>
    </location>
</feature>
<feature type="domain" description="DUF11" evidence="2">
    <location>
        <begin position="3950"/>
        <end position="4064"/>
    </location>
</feature>
<dbReference type="InterPro" id="IPR001434">
    <property type="entry name" value="OmcB-like_DUF11"/>
</dbReference>
<evidence type="ECO:0000256" key="1">
    <source>
        <dbReference type="SAM" id="MobiDB-lite"/>
    </source>
</evidence>
<dbReference type="GO" id="GO:0016787">
    <property type="term" value="F:hydrolase activity"/>
    <property type="evidence" value="ECO:0007669"/>
    <property type="project" value="InterPro"/>
</dbReference>